<comment type="caution">
    <text evidence="5">The sequence shown here is derived from an EMBL/GenBank/DDBJ whole genome shotgun (WGS) entry which is preliminary data.</text>
</comment>
<reference evidence="5 6" key="1">
    <citation type="submission" date="2024-08" db="EMBL/GenBank/DDBJ databases">
        <authorList>
            <person name="Cucini C."/>
            <person name="Frati F."/>
        </authorList>
    </citation>
    <scope>NUCLEOTIDE SEQUENCE [LARGE SCALE GENOMIC DNA]</scope>
</reference>
<dbReference type="EMBL" id="CAXLJM020000049">
    <property type="protein sequence ID" value="CAL8114274.1"/>
    <property type="molecule type" value="Genomic_DNA"/>
</dbReference>
<accession>A0ABP1QXJ6</accession>
<dbReference type="InterPro" id="IPR027799">
    <property type="entry name" value="Rtf2_RING-finger"/>
</dbReference>
<dbReference type="PANTHER" id="PTHR12775">
    <property type="entry name" value="PROTEIN C20ORF43 HOMOLOG"/>
    <property type="match status" value="1"/>
</dbReference>
<evidence type="ECO:0000313" key="6">
    <source>
        <dbReference type="Proteomes" id="UP001642540"/>
    </source>
</evidence>
<evidence type="ECO:0000313" key="5">
    <source>
        <dbReference type="EMBL" id="CAL8114274.1"/>
    </source>
</evidence>
<feature type="compositionally biased region" description="Basic residues" evidence="4">
    <location>
        <begin position="193"/>
        <end position="207"/>
    </location>
</feature>
<name>A0ABP1QXJ6_9HEXA</name>
<comment type="similarity">
    <text evidence="1">Belongs to the rtf2 family.</text>
</comment>
<dbReference type="InterPro" id="IPR006735">
    <property type="entry name" value="Rtf2"/>
</dbReference>
<dbReference type="PANTHER" id="PTHR12775:SF0">
    <property type="entry name" value="REPLICATION TERMINATION FACTOR 2"/>
    <property type="match status" value="1"/>
</dbReference>
<keyword evidence="6" id="KW-1185">Reference proteome</keyword>
<evidence type="ECO:0000256" key="4">
    <source>
        <dbReference type="SAM" id="MobiDB-lite"/>
    </source>
</evidence>
<dbReference type="CDD" id="cd16653">
    <property type="entry name" value="RING-like_Rtf2"/>
    <property type="match status" value="1"/>
</dbReference>
<evidence type="ECO:0000256" key="2">
    <source>
        <dbReference type="ARBA" id="ARBA00015157"/>
    </source>
</evidence>
<protein>
    <recommendedName>
        <fullName evidence="2">Replication termination factor 2</fullName>
    </recommendedName>
    <alternativeName>
        <fullName evidence="3">Replication termination factor 2 domain-containing protein 1</fullName>
    </alternativeName>
</protein>
<dbReference type="Pfam" id="PF04641">
    <property type="entry name" value="Rtf2"/>
    <property type="match status" value="1"/>
</dbReference>
<feature type="region of interest" description="Disordered" evidence="4">
    <location>
        <begin position="181"/>
        <end position="283"/>
    </location>
</feature>
<evidence type="ECO:0000256" key="1">
    <source>
        <dbReference type="ARBA" id="ARBA00009885"/>
    </source>
</evidence>
<proteinExistence type="inferred from homology"/>
<organism evidence="5 6">
    <name type="scientific">Orchesella dallaii</name>
    <dbReference type="NCBI Taxonomy" id="48710"/>
    <lineage>
        <taxon>Eukaryota</taxon>
        <taxon>Metazoa</taxon>
        <taxon>Ecdysozoa</taxon>
        <taxon>Arthropoda</taxon>
        <taxon>Hexapoda</taxon>
        <taxon>Collembola</taxon>
        <taxon>Entomobryomorpha</taxon>
        <taxon>Entomobryoidea</taxon>
        <taxon>Orchesellidae</taxon>
        <taxon>Orchesellinae</taxon>
        <taxon>Orchesella</taxon>
    </lineage>
</organism>
<dbReference type="Proteomes" id="UP001642540">
    <property type="component" value="Unassembled WGS sequence"/>
</dbReference>
<feature type="compositionally biased region" description="Basic and acidic residues" evidence="4">
    <location>
        <begin position="9"/>
        <end position="28"/>
    </location>
</feature>
<sequence length="318" mass="35233">MGCDGGTIPKRDELVKTKKKPEQKDKNAERAFRWKHCAITQQRLQPPVVSCELGRLYNKESVLETLLNKKEPTPDVAAHIRTLRDVKELQLTANPTSTDASSTSAEVGDAYIDVQKSKWICPISGQEMNGTFKFSFIWSCGCVLSDKALKEMRKANPESSECLRCQKSFNFEDVILMNPTDEEEKERQVAKMNTRRLLAKKSKKSSKKREAEVESASSSVGTAEDEGEKVKVEPSKKVVNGGASSSNGLVKPKTKGDIAVPVKKSKLSSEAGTSNGVKDYSVAKDPNASETYKSLFTTHSTAQSQQKAHWVTYNPFYN</sequence>
<evidence type="ECO:0000256" key="3">
    <source>
        <dbReference type="ARBA" id="ARBA00030367"/>
    </source>
</evidence>
<feature type="region of interest" description="Disordered" evidence="4">
    <location>
        <begin position="1"/>
        <end position="28"/>
    </location>
</feature>
<gene>
    <name evidence="5" type="ORF">ODALV1_LOCUS16392</name>
</gene>